<dbReference type="GO" id="GO:0008408">
    <property type="term" value="F:3'-5' exonuclease activity"/>
    <property type="evidence" value="ECO:0007669"/>
    <property type="project" value="TreeGrafter"/>
</dbReference>
<evidence type="ECO:0000256" key="1">
    <source>
        <dbReference type="ARBA" id="ARBA00025483"/>
    </source>
</evidence>
<dbReference type="Pfam" id="PF00571">
    <property type="entry name" value="CBS"/>
    <property type="match status" value="2"/>
</dbReference>
<dbReference type="SMART" id="SM00479">
    <property type="entry name" value="EXOIII"/>
    <property type="match status" value="1"/>
</dbReference>
<dbReference type="AlphaFoldDB" id="A0A9X2XAI6"/>
<evidence type="ECO:0000313" key="5">
    <source>
        <dbReference type="EMBL" id="MCT8990482.1"/>
    </source>
</evidence>
<accession>A0A9X2XAI6</accession>
<dbReference type="InterPro" id="IPR018821">
    <property type="entry name" value="DUF294_put_nucleoTrafse_sb-bd"/>
</dbReference>
<dbReference type="SUPFAM" id="SSF54631">
    <property type="entry name" value="CBS-domain pair"/>
    <property type="match status" value="1"/>
</dbReference>
<dbReference type="Gene3D" id="3.30.420.10">
    <property type="entry name" value="Ribonuclease H-like superfamily/Ribonuclease H"/>
    <property type="match status" value="1"/>
</dbReference>
<dbReference type="CDD" id="cd06127">
    <property type="entry name" value="DEDDh"/>
    <property type="match status" value="1"/>
</dbReference>
<dbReference type="GO" id="GO:0005829">
    <property type="term" value="C:cytosol"/>
    <property type="evidence" value="ECO:0007669"/>
    <property type="project" value="TreeGrafter"/>
</dbReference>
<keyword evidence="3" id="KW-0129">CBS domain</keyword>
<evidence type="ECO:0000313" key="6">
    <source>
        <dbReference type="Proteomes" id="UP001149009"/>
    </source>
</evidence>
<dbReference type="PANTHER" id="PTHR30231">
    <property type="entry name" value="DNA POLYMERASE III SUBUNIT EPSILON"/>
    <property type="match status" value="1"/>
</dbReference>
<keyword evidence="6" id="KW-1185">Reference proteome</keyword>
<feature type="domain" description="CBS" evidence="4">
    <location>
        <begin position="238"/>
        <end position="300"/>
    </location>
</feature>
<dbReference type="FunFam" id="3.30.420.10:FF:000045">
    <property type="entry name" value="3'-5' exonuclease DinG"/>
    <property type="match status" value="1"/>
</dbReference>
<dbReference type="InterPro" id="IPR005105">
    <property type="entry name" value="GlnD_Uridyltrans_N"/>
</dbReference>
<comment type="caution">
    <text evidence="5">The sequence shown here is derived from an EMBL/GenBank/DDBJ whole genome shotgun (WGS) entry which is preliminary data.</text>
</comment>
<dbReference type="CDD" id="cd05401">
    <property type="entry name" value="NT_GlnE_GlnD_like"/>
    <property type="match status" value="1"/>
</dbReference>
<protein>
    <submittedName>
        <fullName evidence="5">DUF294 nucleotidyltransferase-like domain-containing protein</fullName>
    </submittedName>
</protein>
<gene>
    <name evidence="5" type="ORF">NYR54_09285</name>
</gene>
<dbReference type="InterPro" id="IPR013520">
    <property type="entry name" value="Ribonucl_H"/>
</dbReference>
<dbReference type="InterPro" id="IPR036397">
    <property type="entry name" value="RNaseH_sf"/>
</dbReference>
<sequence>MQPDVGAVPLIALEAVAFDTETTGLDTHTARLVQIGGVAVARGTVRPDEAFESLVRPGLPVPPESTRIHGITDEQVHEAPDFASVWSSFETFRCGRPLIGYALGFDLAILEREAARAGIRWERPRTLCVRTLSRVVNRDLGDHSLEALAARLGFEITGRHQALGDAIAAARVFTGLLPRLQAMGIRTFAEAERACLELASEEEAQARAGWAAPVLRPAPPSFAAIDPFAYRHRVGDLMTAPPIVIRHDTPLRAAIELMAERRVGSVLISETGEAGRPVGDYGILSERDVLRLLSANGGNVMERQAGEFANRPLITIRAQAFAYRAIGRMDRLGIRHLGVHDEKDALIGVISARDLLRLRASAAIQLDDTINAATSDAEMAAAWASLPSVAATLVAEKVEARTVAEIISEELRAMTRRAAMLAEEEMRAAGLGDPPAPYAVLVLGSAGRGESLLAADQDNAIVFERGERGGPEDRWFGALGGRIAAILDTAGIPYCRGGVMAKNGEWRGSLDVWRERISGWMRRSRPQDLLNVDIFFDLIPVYGERRLGEILFEEAYALGHRDAAFPLVLGERLGAGPAPFTLFGRLRTENGRIDLKRYALFPLVSAARALSIRHGIRAHSTRARLEGLLEKQIGSQTAIRRVLAAHEFALSLMLAQQGRDRQQGVPPSNAVEVAALSRDRRAALREALKDLQIVPELMRDLM</sequence>
<dbReference type="SMART" id="SM00116">
    <property type="entry name" value="CBS"/>
    <property type="match status" value="2"/>
</dbReference>
<dbReference type="InterPro" id="IPR000644">
    <property type="entry name" value="CBS_dom"/>
</dbReference>
<evidence type="ECO:0000256" key="2">
    <source>
        <dbReference type="ARBA" id="ARBA00026073"/>
    </source>
</evidence>
<comment type="function">
    <text evidence="1">DNA polymerase III is a complex, multichain enzyme responsible for most of the replicative synthesis in bacteria. The epsilon subunit contain the editing function and is a proofreading 3'-5' exonuclease.</text>
</comment>
<dbReference type="GO" id="GO:0008773">
    <property type="term" value="F:[protein-PII] uridylyltransferase activity"/>
    <property type="evidence" value="ECO:0007669"/>
    <property type="project" value="InterPro"/>
</dbReference>
<dbReference type="RefSeq" id="WP_261515358.1">
    <property type="nucleotide sequence ID" value="NZ_JAODNV010000009.1"/>
</dbReference>
<evidence type="ECO:0000256" key="3">
    <source>
        <dbReference type="PROSITE-ProRule" id="PRU00703"/>
    </source>
</evidence>
<dbReference type="Pfam" id="PF00929">
    <property type="entry name" value="RNase_T"/>
    <property type="match status" value="1"/>
</dbReference>
<proteinExistence type="predicted"/>
<dbReference type="GO" id="GO:0003676">
    <property type="term" value="F:nucleic acid binding"/>
    <property type="evidence" value="ECO:0007669"/>
    <property type="project" value="InterPro"/>
</dbReference>
<dbReference type="EMBL" id="JAODNV010000009">
    <property type="protein sequence ID" value="MCT8990482.1"/>
    <property type="molecule type" value="Genomic_DNA"/>
</dbReference>
<dbReference type="SUPFAM" id="SSF53098">
    <property type="entry name" value="Ribonuclease H-like"/>
    <property type="match status" value="1"/>
</dbReference>
<organism evidence="5 6">
    <name type="scientific">Chelativorans petroleitrophicus</name>
    <dbReference type="NCBI Taxonomy" id="2975484"/>
    <lineage>
        <taxon>Bacteria</taxon>
        <taxon>Pseudomonadati</taxon>
        <taxon>Pseudomonadota</taxon>
        <taxon>Alphaproteobacteria</taxon>
        <taxon>Hyphomicrobiales</taxon>
        <taxon>Phyllobacteriaceae</taxon>
        <taxon>Chelativorans</taxon>
    </lineage>
</organism>
<dbReference type="Gene3D" id="3.10.580.10">
    <property type="entry name" value="CBS-domain"/>
    <property type="match status" value="1"/>
</dbReference>
<reference evidence="5" key="1">
    <citation type="submission" date="2022-08" db="EMBL/GenBank/DDBJ databases">
        <title>Chelativorans sichuanense sp. nov., a paraffin oil-degrading bacterium isolated from a mixture of oil-based drill cuttings and paddy soil.</title>
        <authorList>
            <person name="Yu J."/>
            <person name="Liu H."/>
            <person name="Chen Q."/>
        </authorList>
    </citation>
    <scope>NUCLEOTIDE SEQUENCE</scope>
    <source>
        <strain evidence="5">SCAU 2101</strain>
    </source>
</reference>
<dbReference type="PANTHER" id="PTHR30231:SF41">
    <property type="entry name" value="DNA POLYMERASE III SUBUNIT EPSILON"/>
    <property type="match status" value="1"/>
</dbReference>
<evidence type="ECO:0000259" key="4">
    <source>
        <dbReference type="PROSITE" id="PS51371"/>
    </source>
</evidence>
<dbReference type="InterPro" id="IPR046342">
    <property type="entry name" value="CBS_dom_sf"/>
</dbReference>
<dbReference type="Pfam" id="PF10335">
    <property type="entry name" value="DUF294_C"/>
    <property type="match status" value="1"/>
</dbReference>
<dbReference type="Pfam" id="PF03445">
    <property type="entry name" value="DUF294"/>
    <property type="match status" value="1"/>
</dbReference>
<dbReference type="InterPro" id="IPR012337">
    <property type="entry name" value="RNaseH-like_sf"/>
</dbReference>
<comment type="subunit">
    <text evidence="2">DNA polymerase III contains a core (composed of alpha, epsilon and theta chains) that associates with a tau subunit. This core dimerizes to form the POLIII' complex. PolIII' associates with the gamma complex (composed of gamma, delta, delta', psi and chi chains) and with the beta chain to form the complete DNA polymerase III complex.</text>
</comment>
<dbReference type="GO" id="GO:0045004">
    <property type="term" value="P:DNA replication proofreading"/>
    <property type="evidence" value="ECO:0007669"/>
    <property type="project" value="TreeGrafter"/>
</dbReference>
<dbReference type="Proteomes" id="UP001149009">
    <property type="component" value="Unassembled WGS sequence"/>
</dbReference>
<name>A0A9X2XAI6_9HYPH</name>
<feature type="domain" description="CBS" evidence="4">
    <location>
        <begin position="309"/>
        <end position="366"/>
    </location>
</feature>
<dbReference type="PROSITE" id="PS51371">
    <property type="entry name" value="CBS"/>
    <property type="match status" value="2"/>
</dbReference>